<organism evidence="2 3">
    <name type="scientific">Paraburkholderia youngii</name>
    <dbReference type="NCBI Taxonomy" id="2782701"/>
    <lineage>
        <taxon>Bacteria</taxon>
        <taxon>Pseudomonadati</taxon>
        <taxon>Pseudomonadota</taxon>
        <taxon>Betaproteobacteria</taxon>
        <taxon>Burkholderiales</taxon>
        <taxon>Burkholderiaceae</taxon>
        <taxon>Paraburkholderia</taxon>
    </lineage>
</organism>
<keyword evidence="3" id="KW-1185">Reference proteome</keyword>
<accession>A0ABX2NWQ4</accession>
<feature type="region of interest" description="Disordered" evidence="1">
    <location>
        <begin position="38"/>
        <end position="93"/>
    </location>
</feature>
<proteinExistence type="predicted"/>
<evidence type="ECO:0000256" key="1">
    <source>
        <dbReference type="SAM" id="MobiDB-lite"/>
    </source>
</evidence>
<protein>
    <submittedName>
        <fullName evidence="2">Uncharacterized protein</fullName>
    </submittedName>
</protein>
<dbReference type="EMBL" id="VOMC01000059">
    <property type="protein sequence ID" value="NVI08949.1"/>
    <property type="molecule type" value="Genomic_DNA"/>
</dbReference>
<evidence type="ECO:0000313" key="2">
    <source>
        <dbReference type="EMBL" id="NVI08949.1"/>
    </source>
</evidence>
<comment type="caution">
    <text evidence="2">The sequence shown here is derived from an EMBL/GenBank/DDBJ whole genome shotgun (WGS) entry which is preliminary data.</text>
</comment>
<sequence>MASAYPCPLRYLFSCEPMINCPGPCVERSKTDAARMRCDARPDSGSPEQIDAGSMGNEGGSRAVSVAVRPARGTTVARQQRRHRRGVINGRAS</sequence>
<name>A0ABX2NWQ4_9BURK</name>
<reference evidence="2 3" key="1">
    <citation type="submission" date="2019-08" db="EMBL/GenBank/DDBJ databases">
        <title>Paraburkholderia simonii sp. nov. and P. youngii sp. nov. Brazilian and Mexican Mimosa-associated rhizobia.</title>
        <authorList>
            <person name="Mavima L."/>
            <person name="Beukes C.W."/>
            <person name="Palmer M."/>
            <person name="De Meyer S.E."/>
            <person name="James E.K."/>
            <person name="Maluk M."/>
            <person name="Avontuur J.R."/>
            <person name="Chan W.Y."/>
            <person name="Venter S.N."/>
            <person name="Steenkamp E.T."/>
        </authorList>
    </citation>
    <scope>NUCLEOTIDE SEQUENCE [LARGE SCALE GENOMIC DNA]</scope>
    <source>
        <strain evidence="2 3">JPY454</strain>
    </source>
</reference>
<gene>
    <name evidence="2" type="ORF">FSB64_35560</name>
</gene>
<dbReference type="Proteomes" id="UP000821598">
    <property type="component" value="Unassembled WGS sequence"/>
</dbReference>
<evidence type="ECO:0000313" key="3">
    <source>
        <dbReference type="Proteomes" id="UP000821598"/>
    </source>
</evidence>